<keyword evidence="4 8" id="KW-0732">Signal</keyword>
<comment type="similarity">
    <text evidence="1 8">Belongs to the tannase family.</text>
</comment>
<comment type="caution">
    <text evidence="9">The sequence shown here is derived from an EMBL/GenBank/DDBJ whole genome shotgun (WGS) entry which is preliminary data.</text>
</comment>
<keyword evidence="6" id="KW-0106">Calcium</keyword>
<feature type="signal peptide" evidence="8">
    <location>
        <begin position="1"/>
        <end position="22"/>
    </location>
</feature>
<name>A0A8H7AC90_9EURO</name>
<dbReference type="PANTHER" id="PTHR33938">
    <property type="entry name" value="FERULOYL ESTERASE B-RELATED"/>
    <property type="match status" value="1"/>
</dbReference>
<keyword evidence="7" id="KW-1015">Disulfide bond</keyword>
<gene>
    <name evidence="9" type="ORF">GJ744_011713</name>
</gene>
<dbReference type="EMBL" id="JAACFV010000086">
    <property type="protein sequence ID" value="KAF7506463.1"/>
    <property type="molecule type" value="Genomic_DNA"/>
</dbReference>
<evidence type="ECO:0000256" key="8">
    <source>
        <dbReference type="RuleBase" id="RU361238"/>
    </source>
</evidence>
<dbReference type="InterPro" id="IPR029058">
    <property type="entry name" value="AB_hydrolase_fold"/>
</dbReference>
<accession>A0A8H7AC90</accession>
<proteinExistence type="inferred from homology"/>
<evidence type="ECO:0000256" key="1">
    <source>
        <dbReference type="ARBA" id="ARBA00006249"/>
    </source>
</evidence>
<dbReference type="PANTHER" id="PTHR33938:SF8">
    <property type="entry name" value="CARBOXYLIC ESTER HYDROLASE"/>
    <property type="match status" value="1"/>
</dbReference>
<keyword evidence="2" id="KW-0719">Serine esterase</keyword>
<organism evidence="9 10">
    <name type="scientific">Endocarpon pusillum</name>
    <dbReference type="NCBI Taxonomy" id="364733"/>
    <lineage>
        <taxon>Eukaryota</taxon>
        <taxon>Fungi</taxon>
        <taxon>Dikarya</taxon>
        <taxon>Ascomycota</taxon>
        <taxon>Pezizomycotina</taxon>
        <taxon>Eurotiomycetes</taxon>
        <taxon>Chaetothyriomycetidae</taxon>
        <taxon>Verrucariales</taxon>
        <taxon>Verrucariaceae</taxon>
        <taxon>Endocarpon</taxon>
    </lineage>
</organism>
<evidence type="ECO:0000313" key="9">
    <source>
        <dbReference type="EMBL" id="KAF7506463.1"/>
    </source>
</evidence>
<evidence type="ECO:0000256" key="5">
    <source>
        <dbReference type="ARBA" id="ARBA00022801"/>
    </source>
</evidence>
<evidence type="ECO:0000256" key="6">
    <source>
        <dbReference type="ARBA" id="ARBA00022837"/>
    </source>
</evidence>
<reference evidence="9" key="1">
    <citation type="submission" date="2020-02" db="EMBL/GenBank/DDBJ databases">
        <authorList>
            <person name="Palmer J.M."/>
        </authorList>
    </citation>
    <scope>NUCLEOTIDE SEQUENCE</scope>
    <source>
        <strain evidence="9">EPUS1.4</strain>
        <tissue evidence="9">Thallus</tissue>
    </source>
</reference>
<dbReference type="Proteomes" id="UP000606974">
    <property type="component" value="Unassembled WGS sequence"/>
</dbReference>
<evidence type="ECO:0000313" key="10">
    <source>
        <dbReference type="Proteomes" id="UP000606974"/>
    </source>
</evidence>
<dbReference type="Pfam" id="PF07519">
    <property type="entry name" value="Tannase"/>
    <property type="match status" value="1"/>
</dbReference>
<keyword evidence="3" id="KW-0479">Metal-binding</keyword>
<protein>
    <recommendedName>
        <fullName evidence="8">Carboxylic ester hydrolase</fullName>
        <ecNumber evidence="8">3.1.1.-</ecNumber>
    </recommendedName>
</protein>
<keyword evidence="10" id="KW-1185">Reference proteome</keyword>
<evidence type="ECO:0000256" key="4">
    <source>
        <dbReference type="ARBA" id="ARBA00022729"/>
    </source>
</evidence>
<dbReference type="OrthoDB" id="3039123at2759"/>
<dbReference type="InterPro" id="IPR011118">
    <property type="entry name" value="Tannase/feruloyl_esterase"/>
</dbReference>
<dbReference type="GO" id="GO:0030600">
    <property type="term" value="F:feruloyl esterase activity"/>
    <property type="evidence" value="ECO:0007669"/>
    <property type="project" value="UniProtKB-ARBA"/>
</dbReference>
<dbReference type="EC" id="3.1.1.-" evidence="8"/>
<keyword evidence="5 8" id="KW-0378">Hydrolase</keyword>
<evidence type="ECO:0000256" key="3">
    <source>
        <dbReference type="ARBA" id="ARBA00022723"/>
    </source>
</evidence>
<feature type="chain" id="PRO_5034909992" description="Carboxylic ester hydrolase" evidence="8">
    <location>
        <begin position="23"/>
        <end position="539"/>
    </location>
</feature>
<sequence>MYRLHALSLLAFTGALSVAVEGAVTNTCTAAAIPYPQLFGADIISLSASTVTNLSASLIQTDSHFPLNITGLNFCNVTVQYTHPGQNDSINVQLWLPLEGWNGRFMGTGGAGYATEIGFQSLTYAVSMGYSAVATDGGHVSGEYDDPSSWALISPGNVNWALLQDFAAVALDDAATIGKSVTTAYYGSPPEYSYWNGCSTGGRQGLMMAQRYPSQYDGILAGAPAIQWPSVVVGLYWPQLVMKQLGVYPPQCELEAIREAATAACDKLDGVADGIIAAPGLCAFDPRAVVGQAFTCPGSGTNGTISPEAATVALAAWTGARTTDGRFLGYGLNKDASFVGVANTSCSSPANCTGQPFLISSSWITYFVQKDPTFDLTQMSYRQYDSIFRQSNNQYASIIGTNDPDLTDFREAGGKMITWHGLADELIFPNGTYDYYQRVLDLDPNAADYYRFFPAPGVGHCAGRAGYFPDNVLQSLVDWVENDIVPETLSGTTLPDTNGTVRRAPLCPYPLVAAYNGGDINVASSFECQTSFGVTKSTE</sequence>
<dbReference type="GO" id="GO:0046872">
    <property type="term" value="F:metal ion binding"/>
    <property type="evidence" value="ECO:0007669"/>
    <property type="project" value="UniProtKB-KW"/>
</dbReference>
<dbReference type="AlphaFoldDB" id="A0A8H7AC90"/>
<evidence type="ECO:0000256" key="2">
    <source>
        <dbReference type="ARBA" id="ARBA00022487"/>
    </source>
</evidence>
<dbReference type="SUPFAM" id="SSF53474">
    <property type="entry name" value="alpha/beta-Hydrolases"/>
    <property type="match status" value="1"/>
</dbReference>
<evidence type="ECO:0000256" key="7">
    <source>
        <dbReference type="ARBA" id="ARBA00023157"/>
    </source>
</evidence>